<feature type="chain" id="PRO_5016963620" evidence="10">
    <location>
        <begin position="30"/>
        <end position="244"/>
    </location>
</feature>
<evidence type="ECO:0000313" key="13">
    <source>
        <dbReference type="Proteomes" id="UP000253940"/>
    </source>
</evidence>
<feature type="binding site" description="covalent" evidence="8">
    <location>
        <position position="176"/>
    </location>
    <ligand>
        <name>heme c</name>
        <dbReference type="ChEBI" id="CHEBI:61717"/>
    </ligand>
</feature>
<evidence type="ECO:0000256" key="1">
    <source>
        <dbReference type="ARBA" id="ARBA00004370"/>
    </source>
</evidence>
<keyword evidence="10" id="KW-0732">Signal</keyword>
<accession>A0A345P3E8</accession>
<evidence type="ECO:0000256" key="4">
    <source>
        <dbReference type="ARBA" id="ARBA00022723"/>
    </source>
</evidence>
<protein>
    <submittedName>
        <fullName evidence="12">Cytochrome c1</fullName>
    </submittedName>
</protein>
<evidence type="ECO:0000256" key="10">
    <source>
        <dbReference type="SAM" id="SignalP"/>
    </source>
</evidence>
<dbReference type="EMBL" id="CP031222">
    <property type="protein sequence ID" value="AXI01807.1"/>
    <property type="molecule type" value="Genomic_DNA"/>
</dbReference>
<keyword evidence="3 9" id="KW-0812">Transmembrane</keyword>
<dbReference type="KEGG" id="mbah:HYN46_02265"/>
<dbReference type="OrthoDB" id="9798864at2"/>
<feature type="binding site" description="covalent" evidence="8">
    <location>
        <position position="80"/>
    </location>
    <ligand>
        <name>heme c</name>
        <dbReference type="ChEBI" id="CHEBI:61717"/>
    </ligand>
</feature>
<dbReference type="GO" id="GO:0046872">
    <property type="term" value="F:metal ion binding"/>
    <property type="evidence" value="ECO:0007669"/>
    <property type="project" value="UniProtKB-KW"/>
</dbReference>
<dbReference type="SUPFAM" id="SSF46626">
    <property type="entry name" value="Cytochrome c"/>
    <property type="match status" value="1"/>
</dbReference>
<evidence type="ECO:0000256" key="9">
    <source>
        <dbReference type="SAM" id="Phobius"/>
    </source>
</evidence>
<dbReference type="PRINTS" id="PR00603">
    <property type="entry name" value="CYTOCHROMEC1"/>
</dbReference>
<name>A0A345P3E8_9GAMM</name>
<comment type="subcellular location">
    <subcellularLocation>
        <location evidence="1">Membrane</location>
    </subcellularLocation>
</comment>
<reference evidence="12 13" key="1">
    <citation type="submission" date="2018-07" db="EMBL/GenBank/DDBJ databases">
        <title>Genome sequencing of Moraxellaceae gen. HYN0046.</title>
        <authorList>
            <person name="Kim M."/>
            <person name="Yi H."/>
        </authorList>
    </citation>
    <scope>NUCLEOTIDE SEQUENCE [LARGE SCALE GENOMIC DNA]</scope>
    <source>
        <strain evidence="12 13">HYN0046</strain>
    </source>
</reference>
<keyword evidence="7 9" id="KW-0472">Membrane</keyword>
<dbReference type="PANTHER" id="PTHR10266">
    <property type="entry name" value="CYTOCHROME C1"/>
    <property type="match status" value="1"/>
</dbReference>
<dbReference type="GO" id="GO:0016020">
    <property type="term" value="C:membrane"/>
    <property type="evidence" value="ECO:0007669"/>
    <property type="project" value="UniProtKB-SubCell"/>
</dbReference>
<feature type="binding site" description="covalent" evidence="8">
    <location>
        <position position="77"/>
    </location>
    <ligand>
        <name>heme c</name>
        <dbReference type="ChEBI" id="CHEBI:61717"/>
    </ligand>
</feature>
<evidence type="ECO:0000256" key="5">
    <source>
        <dbReference type="ARBA" id="ARBA00022989"/>
    </source>
</evidence>
<sequence length="244" mass="27360">MKISITKYLFLPALTLCSVLLMTGRAAYAENCGTFTTPDPAHPGQLIHHDYACQAAPIDITNQASLKRGAELFMTTCVSCHSLKYLRYERMAADLALSPEQIKTYMALTNSKIYDGIDAKTDAEMQKKAFGVAPPDLSLEARSHGPDWIYTYLLSFYPDNKRPLGFNNKVIKDVAMPNVLAGLHQQLGDKAFAAQVGDLVNFLNYASEPKQHIRKIYGLFVIGFLLLFLIPVYLLNKEYWKDVK</sequence>
<evidence type="ECO:0000256" key="7">
    <source>
        <dbReference type="ARBA" id="ARBA00023136"/>
    </source>
</evidence>
<dbReference type="PROSITE" id="PS51007">
    <property type="entry name" value="CYTC"/>
    <property type="match status" value="1"/>
</dbReference>
<evidence type="ECO:0000256" key="2">
    <source>
        <dbReference type="ARBA" id="ARBA00022617"/>
    </source>
</evidence>
<evidence type="ECO:0000259" key="11">
    <source>
        <dbReference type="PROSITE" id="PS51007"/>
    </source>
</evidence>
<feature type="domain" description="Cytochrome c" evidence="11">
    <location>
        <begin position="64"/>
        <end position="207"/>
    </location>
</feature>
<dbReference type="InterPro" id="IPR002326">
    <property type="entry name" value="Cyt_c1"/>
</dbReference>
<keyword evidence="2 8" id="KW-0349">Heme</keyword>
<proteinExistence type="predicted"/>
<dbReference type="RefSeq" id="WP_114897917.1">
    <property type="nucleotide sequence ID" value="NZ_CP031222.1"/>
</dbReference>
<dbReference type="Pfam" id="PF02167">
    <property type="entry name" value="Cytochrom_C1"/>
    <property type="match status" value="1"/>
</dbReference>
<keyword evidence="6 8" id="KW-0408">Iron</keyword>
<keyword evidence="4 8" id="KW-0479">Metal-binding</keyword>
<comment type="cofactor">
    <cofactor evidence="8">
        <name>heme c</name>
        <dbReference type="ChEBI" id="CHEBI:61717"/>
    </cofactor>
    <text evidence="8">Binds 1 heme c group covalently per subunit.</text>
</comment>
<feature type="signal peptide" evidence="10">
    <location>
        <begin position="1"/>
        <end position="29"/>
    </location>
</feature>
<dbReference type="GO" id="GO:0020037">
    <property type="term" value="F:heme binding"/>
    <property type="evidence" value="ECO:0007669"/>
    <property type="project" value="InterPro"/>
</dbReference>
<evidence type="ECO:0000256" key="6">
    <source>
        <dbReference type="ARBA" id="ARBA00023004"/>
    </source>
</evidence>
<dbReference type="Gene3D" id="1.10.760.10">
    <property type="entry name" value="Cytochrome c-like domain"/>
    <property type="match status" value="1"/>
</dbReference>
<feature type="transmembrane region" description="Helical" evidence="9">
    <location>
        <begin position="216"/>
        <end position="235"/>
    </location>
</feature>
<evidence type="ECO:0000256" key="8">
    <source>
        <dbReference type="PIRSR" id="PIRSR602326-1"/>
    </source>
</evidence>
<keyword evidence="5 9" id="KW-1133">Transmembrane helix</keyword>
<dbReference type="GO" id="GO:0009055">
    <property type="term" value="F:electron transfer activity"/>
    <property type="evidence" value="ECO:0007669"/>
    <property type="project" value="InterPro"/>
</dbReference>
<keyword evidence="13" id="KW-1185">Reference proteome</keyword>
<dbReference type="PANTHER" id="PTHR10266:SF3">
    <property type="entry name" value="CYTOCHROME C1, HEME PROTEIN, MITOCHONDRIAL"/>
    <property type="match status" value="1"/>
</dbReference>
<feature type="binding site" description="covalent" evidence="8">
    <location>
        <position position="81"/>
    </location>
    <ligand>
        <name>heme c</name>
        <dbReference type="ChEBI" id="CHEBI:61717"/>
    </ligand>
</feature>
<dbReference type="AlphaFoldDB" id="A0A345P3E8"/>
<evidence type="ECO:0000313" key="12">
    <source>
        <dbReference type="EMBL" id="AXI01807.1"/>
    </source>
</evidence>
<dbReference type="InterPro" id="IPR036909">
    <property type="entry name" value="Cyt_c-like_dom_sf"/>
</dbReference>
<dbReference type="Proteomes" id="UP000253940">
    <property type="component" value="Chromosome"/>
</dbReference>
<gene>
    <name evidence="12" type="ORF">HYN46_02265</name>
</gene>
<evidence type="ECO:0000256" key="3">
    <source>
        <dbReference type="ARBA" id="ARBA00022692"/>
    </source>
</evidence>
<organism evidence="12 13">
    <name type="scientific">Aquirhabdus parva</name>
    <dbReference type="NCBI Taxonomy" id="2283318"/>
    <lineage>
        <taxon>Bacteria</taxon>
        <taxon>Pseudomonadati</taxon>
        <taxon>Pseudomonadota</taxon>
        <taxon>Gammaproteobacteria</taxon>
        <taxon>Moraxellales</taxon>
        <taxon>Moraxellaceae</taxon>
        <taxon>Aquirhabdus</taxon>
    </lineage>
</organism>
<dbReference type="InterPro" id="IPR009056">
    <property type="entry name" value="Cyt_c-like_dom"/>
</dbReference>